<accession>A0A4P6X3W4</accession>
<evidence type="ECO:0000256" key="1">
    <source>
        <dbReference type="SAM" id="SignalP"/>
    </source>
</evidence>
<reference evidence="2 3" key="1">
    <citation type="submission" date="2019-03" db="EMBL/GenBank/DDBJ databases">
        <authorList>
            <person name="Sebastian G."/>
            <person name="Baumann P."/>
            <person name="Ruckert C."/>
            <person name="Kalinowski J."/>
            <person name="Nebel B."/>
            <person name="Takors R."/>
            <person name="Blombach B."/>
        </authorList>
    </citation>
    <scope>NUCLEOTIDE SEQUENCE [LARGE SCALE GENOMIC DNA]</scope>
    <source>
        <strain evidence="2 3">DSM 1084</strain>
    </source>
</reference>
<protein>
    <recommendedName>
        <fullName evidence="4">Lipoprotein</fullName>
    </recommendedName>
</protein>
<feature type="signal peptide" evidence="1">
    <location>
        <begin position="1"/>
        <end position="20"/>
    </location>
</feature>
<evidence type="ECO:0000313" key="3">
    <source>
        <dbReference type="Proteomes" id="UP000293912"/>
    </source>
</evidence>
<proteinExistence type="predicted"/>
<evidence type="ECO:0008006" key="4">
    <source>
        <dbReference type="Google" id="ProtNLM"/>
    </source>
</evidence>
<feature type="chain" id="PRO_5020215421" description="Lipoprotein" evidence="1">
    <location>
        <begin position="21"/>
        <end position="180"/>
    </location>
</feature>
<dbReference type="PROSITE" id="PS51257">
    <property type="entry name" value="PROKAR_LIPOPROTEIN"/>
    <property type="match status" value="1"/>
</dbReference>
<dbReference type="RefSeq" id="WP_127806337.1">
    <property type="nucleotide sequence ID" value="NZ_CP037867.1"/>
</dbReference>
<name>A0A4P6X3W4_HYDPS</name>
<sequence length="180" mass="18655" precursor="true">MHLTRLPMLLSASLVLASLAACGGGSDGPEGEAPTGGALANVWFADSDSYHPLDKIRPDGSFYSGNEADFGPVNPAYAGSTATQSRWAIDTSATPPAGETLSYSFKLDGVSASGSAVAALLTNLRINSSTGLITQTCKGFPECYDNTSGQDEDFLVTVTAQASGGGKLERNFLLRVRGNR</sequence>
<dbReference type="AlphaFoldDB" id="A0A4P6X3W4"/>
<organism evidence="2 3">
    <name type="scientific">Hydrogenophaga pseudoflava</name>
    <name type="common">Pseudomonas carboxydoflava</name>
    <dbReference type="NCBI Taxonomy" id="47421"/>
    <lineage>
        <taxon>Bacteria</taxon>
        <taxon>Pseudomonadati</taxon>
        <taxon>Pseudomonadota</taxon>
        <taxon>Betaproteobacteria</taxon>
        <taxon>Burkholderiales</taxon>
        <taxon>Comamonadaceae</taxon>
        <taxon>Hydrogenophaga</taxon>
    </lineage>
</organism>
<dbReference type="Gene3D" id="2.60.40.10">
    <property type="entry name" value="Immunoglobulins"/>
    <property type="match status" value="1"/>
</dbReference>
<evidence type="ECO:0000313" key="2">
    <source>
        <dbReference type="EMBL" id="QBM29535.1"/>
    </source>
</evidence>
<dbReference type="InterPro" id="IPR013783">
    <property type="entry name" value="Ig-like_fold"/>
</dbReference>
<dbReference type="Proteomes" id="UP000293912">
    <property type="component" value="Chromosome"/>
</dbReference>
<keyword evidence="3" id="KW-1185">Reference proteome</keyword>
<dbReference type="KEGG" id="hpse:HPF_17705"/>
<keyword evidence="1" id="KW-0732">Signal</keyword>
<dbReference type="EMBL" id="CP037867">
    <property type="protein sequence ID" value="QBM29535.1"/>
    <property type="molecule type" value="Genomic_DNA"/>
</dbReference>
<gene>
    <name evidence="2" type="ORF">HPF_17705</name>
</gene>